<gene>
    <name evidence="1" type="ORF">JKJ07_47575</name>
</gene>
<dbReference type="InterPro" id="IPR043519">
    <property type="entry name" value="NT_sf"/>
</dbReference>
<name>A0ABS1W5I2_9ACTN</name>
<sequence>MHSERWRELKEDRLHEAITVLGRVPGVRGFLIGGSLGRGEPWPLSDIDLLPVYDDPEADLPVRQGQLEMVDWWAGSGLAQSLDLSWLSFTTDEIRSAMTAGPEALAGTIAEDRKWFHGIDKAYGSRPSDPSEELTAGFANWLTSARFHPSVVTARIAEWRRQALTAADTAQKSTDPAAATLHLRESARAVRMMVLEGWGERLGSMGREWTRFERMADKHGHRELADRLAVLAGADVPAASRRAEIAPLWLRERITLCWQARQAIGEPVTAAQNARDQVAAYLVHVSRHRPDLDGPWTGTPDPDLAAHLEDLRHVIDELAGGV</sequence>
<proteinExistence type="predicted"/>
<keyword evidence="2" id="KW-1185">Reference proteome</keyword>
<evidence type="ECO:0000313" key="2">
    <source>
        <dbReference type="Proteomes" id="UP000598996"/>
    </source>
</evidence>
<evidence type="ECO:0000313" key="1">
    <source>
        <dbReference type="EMBL" id="MBL7261957.1"/>
    </source>
</evidence>
<dbReference type="CDD" id="cd05403">
    <property type="entry name" value="NT_KNTase_like"/>
    <property type="match status" value="1"/>
</dbReference>
<reference evidence="1 2" key="1">
    <citation type="submission" date="2021-01" db="EMBL/GenBank/DDBJ databases">
        <title>Actinoplanes sp. nov. LDG1-01 isolated from lichen.</title>
        <authorList>
            <person name="Saeng-In P."/>
            <person name="Phongsopitanun W."/>
            <person name="Kanchanasin P."/>
            <person name="Yuki M."/>
            <person name="Kudo T."/>
            <person name="Ohkuma M."/>
            <person name="Tanasupawat S."/>
        </authorList>
    </citation>
    <scope>NUCLEOTIDE SEQUENCE [LARGE SCALE GENOMIC DNA]</scope>
    <source>
        <strain evidence="1 2">LDG1-01</strain>
    </source>
</reference>
<organism evidence="1 2">
    <name type="scientific">Paractinoplanes lichenicola</name>
    <dbReference type="NCBI Taxonomy" id="2802976"/>
    <lineage>
        <taxon>Bacteria</taxon>
        <taxon>Bacillati</taxon>
        <taxon>Actinomycetota</taxon>
        <taxon>Actinomycetes</taxon>
        <taxon>Micromonosporales</taxon>
        <taxon>Micromonosporaceae</taxon>
        <taxon>Paractinoplanes</taxon>
    </lineage>
</organism>
<dbReference type="RefSeq" id="WP_203078510.1">
    <property type="nucleotide sequence ID" value="NZ_JAENHO010000024.1"/>
</dbReference>
<dbReference type="SUPFAM" id="SSF81301">
    <property type="entry name" value="Nucleotidyltransferase"/>
    <property type="match status" value="1"/>
</dbReference>
<dbReference type="Proteomes" id="UP000598996">
    <property type="component" value="Unassembled WGS sequence"/>
</dbReference>
<dbReference type="EMBL" id="JAENHO010000024">
    <property type="protein sequence ID" value="MBL7261957.1"/>
    <property type="molecule type" value="Genomic_DNA"/>
</dbReference>
<accession>A0ABS1W5I2</accession>
<protein>
    <submittedName>
        <fullName evidence="1">Nucleotidyltransferase domain-containing protein</fullName>
    </submittedName>
</protein>
<comment type="caution">
    <text evidence="1">The sequence shown here is derived from an EMBL/GenBank/DDBJ whole genome shotgun (WGS) entry which is preliminary data.</text>
</comment>